<dbReference type="InterPro" id="IPR045219">
    <property type="entry name" value="PKAT"/>
</dbReference>
<comment type="similarity">
    <text evidence="3">Belongs to the PMEL/NMB family.</text>
</comment>
<dbReference type="AlphaFoldDB" id="A0AAJ7T9B5"/>
<keyword evidence="2" id="KW-0325">Glycoprotein</keyword>
<dbReference type="InterPro" id="IPR022409">
    <property type="entry name" value="PKD/Chitinase_dom"/>
</dbReference>
<keyword evidence="8" id="KW-1185">Reference proteome</keyword>
<evidence type="ECO:0000256" key="6">
    <source>
        <dbReference type="SAM" id="SignalP"/>
    </source>
</evidence>
<dbReference type="RefSeq" id="XP_032813209.1">
    <property type="nucleotide sequence ID" value="XM_032957318.1"/>
</dbReference>
<dbReference type="InterPro" id="IPR000601">
    <property type="entry name" value="PKD_dom"/>
</dbReference>
<dbReference type="Pfam" id="PF00801">
    <property type="entry name" value="PKD"/>
    <property type="match status" value="1"/>
</dbReference>
<evidence type="ECO:0000256" key="5">
    <source>
        <dbReference type="SAM" id="Phobius"/>
    </source>
</evidence>
<dbReference type="InterPro" id="IPR059017">
    <property type="entry name" value="PMEL_NMB_N"/>
</dbReference>
<evidence type="ECO:0000256" key="3">
    <source>
        <dbReference type="ARBA" id="ARBA00025776"/>
    </source>
</evidence>
<feature type="transmembrane region" description="Helical" evidence="5">
    <location>
        <begin position="584"/>
        <end position="602"/>
    </location>
</feature>
<feature type="region of interest" description="Disordered" evidence="4">
    <location>
        <begin position="105"/>
        <end position="134"/>
    </location>
</feature>
<protein>
    <submittedName>
        <fullName evidence="9">Melanocyte protein PMEL isoform X1</fullName>
    </submittedName>
</protein>
<dbReference type="PANTHER" id="PTHR11861">
    <property type="entry name" value="MELANOCYTE PROTEIN PMEL 17-RELATED"/>
    <property type="match status" value="1"/>
</dbReference>
<dbReference type="InterPro" id="IPR035986">
    <property type="entry name" value="PKD_dom_sf"/>
</dbReference>
<evidence type="ECO:0000313" key="9">
    <source>
        <dbReference type="RefSeq" id="XP_032813209.1"/>
    </source>
</evidence>
<dbReference type="Pfam" id="PF26141">
    <property type="entry name" value="PMEL_NMB_N"/>
    <property type="match status" value="2"/>
</dbReference>
<reference evidence="9" key="1">
    <citation type="submission" date="2025-08" db="UniProtKB">
        <authorList>
            <consortium name="RefSeq"/>
        </authorList>
    </citation>
    <scope>IDENTIFICATION</scope>
    <source>
        <tissue evidence="9">Sperm</tissue>
    </source>
</reference>
<dbReference type="CDD" id="cd00146">
    <property type="entry name" value="PKD"/>
    <property type="match status" value="1"/>
</dbReference>
<feature type="region of interest" description="Disordered" evidence="4">
    <location>
        <begin position="27"/>
        <end position="47"/>
    </location>
</feature>
<dbReference type="PANTHER" id="PTHR11861:SF8">
    <property type="entry name" value="PKD DOMAIN-CONTAINING PROTEIN"/>
    <property type="match status" value="1"/>
</dbReference>
<dbReference type="InterPro" id="IPR046846">
    <property type="entry name" value="PKAT_KLD"/>
</dbReference>
<feature type="signal peptide" evidence="6">
    <location>
        <begin position="1"/>
        <end position="22"/>
    </location>
</feature>
<dbReference type="InterPro" id="IPR013783">
    <property type="entry name" value="Ig-like_fold"/>
</dbReference>
<gene>
    <name evidence="9" type="primary">PMEL</name>
</gene>
<dbReference type="Pfam" id="PF20433">
    <property type="entry name" value="PKAT_KLD"/>
    <property type="match status" value="1"/>
</dbReference>
<feature type="region of interest" description="Disordered" evidence="4">
    <location>
        <begin position="225"/>
        <end position="244"/>
    </location>
</feature>
<keyword evidence="5" id="KW-0472">Membrane</keyword>
<dbReference type="PROSITE" id="PS50093">
    <property type="entry name" value="PKD"/>
    <property type="match status" value="1"/>
</dbReference>
<proteinExistence type="inferred from homology"/>
<evidence type="ECO:0000256" key="4">
    <source>
        <dbReference type="SAM" id="MobiDB-lite"/>
    </source>
</evidence>
<dbReference type="CTD" id="6490"/>
<evidence type="ECO:0000256" key="1">
    <source>
        <dbReference type="ARBA" id="ARBA00022729"/>
    </source>
</evidence>
<dbReference type="SUPFAM" id="SSF49299">
    <property type="entry name" value="PKD domain"/>
    <property type="match status" value="1"/>
</dbReference>
<feature type="region of interest" description="Disordered" evidence="4">
    <location>
        <begin position="620"/>
        <end position="639"/>
    </location>
</feature>
<keyword evidence="1 6" id="KW-0732">Signal</keyword>
<feature type="chain" id="PRO_5042551784" evidence="6">
    <location>
        <begin position="23"/>
        <end position="674"/>
    </location>
</feature>
<keyword evidence="5" id="KW-0812">Transmembrane</keyword>
<organism evidence="8 9">
    <name type="scientific">Petromyzon marinus</name>
    <name type="common">Sea lamprey</name>
    <dbReference type="NCBI Taxonomy" id="7757"/>
    <lineage>
        <taxon>Eukaryota</taxon>
        <taxon>Metazoa</taxon>
        <taxon>Chordata</taxon>
        <taxon>Craniata</taxon>
        <taxon>Vertebrata</taxon>
        <taxon>Cyclostomata</taxon>
        <taxon>Hyperoartia</taxon>
        <taxon>Petromyzontiformes</taxon>
        <taxon>Petromyzontidae</taxon>
        <taxon>Petromyzon</taxon>
    </lineage>
</organism>
<accession>A0AAJ7T9B5</accession>
<dbReference type="SMART" id="SM00089">
    <property type="entry name" value="PKD"/>
    <property type="match status" value="1"/>
</dbReference>
<sequence length="674" mass="69233">MDRPAVLLLAAVVGVAFTVSRCDCTRRWGPSPHHRHGPPRRETRGPVDPGVLPGWPANDPRWLGAGGGARVTVEVTNDCPTLTGARATFSARLRVPRELEAAWRDAEPLNDAHPDCGSGRHPGPYRGGREDLLSGDPARKGPRFVYVWSGLGRSWQVPGNATSGLVLETRGVPLGSHPVSLVVYRRGGSRQFVPVARASSQFAVTDQVPFSVELSQSAVAAAGSGQEEELAVGGEDARSPGPRRQRFVAGPNVLFEARLHDPSGFLRGADVSFSWDFGDGSGLLISRLAHALHSYAGPGAYAARLAVQATVPAPCATTAAAAVSAATGTGTAAASAATATAVTTTAAAAGNTTTAATDATVVGSTTESASTAAPGEPSATTSRAVGGGLTVAEPYGTTAIPSSPSGTSAPSRVLDGAAAAAARESPELNLLLLLSQELSGQDRPTDCPLYRYGTYSTTVEVVDGIATAEVRRAVSVAQGGVHFFTPHALLDFEVESHGGSTPTKLCSELLSEDCADSLGEAACEPVAPGTCAADSRVCSLVLRREFHSAGSYCLRVTVADALSRASATTRLSLQSISESASLEAAVIIGAFAVVLVIGLAVLMHRRGALTADAATAWSRPGEEEEEAAGAVRGGGGVGAGSRWPRRWWLSGLGASVRDLLATQSDTKHALLVNA</sequence>
<dbReference type="Gene3D" id="2.60.40.10">
    <property type="entry name" value="Immunoglobulins"/>
    <property type="match status" value="1"/>
</dbReference>
<dbReference type="Proteomes" id="UP001318040">
    <property type="component" value="Chromosome 19"/>
</dbReference>
<name>A0AAJ7T9B5_PETMA</name>
<feature type="compositionally biased region" description="Basic and acidic residues" evidence="4">
    <location>
        <begin position="105"/>
        <end position="114"/>
    </location>
</feature>
<evidence type="ECO:0000256" key="2">
    <source>
        <dbReference type="ARBA" id="ARBA00023180"/>
    </source>
</evidence>
<keyword evidence="5" id="KW-1133">Transmembrane helix</keyword>
<evidence type="ECO:0000259" key="7">
    <source>
        <dbReference type="PROSITE" id="PS50093"/>
    </source>
</evidence>
<feature type="domain" description="PKD" evidence="7">
    <location>
        <begin position="268"/>
        <end position="330"/>
    </location>
</feature>
<evidence type="ECO:0000313" key="8">
    <source>
        <dbReference type="Proteomes" id="UP001318040"/>
    </source>
</evidence>
<dbReference type="GO" id="GO:0005886">
    <property type="term" value="C:plasma membrane"/>
    <property type="evidence" value="ECO:0007669"/>
    <property type="project" value="TreeGrafter"/>
</dbReference>
<dbReference type="KEGG" id="pmrn:116943946"/>